<dbReference type="GO" id="GO:0005524">
    <property type="term" value="F:ATP binding"/>
    <property type="evidence" value="ECO:0007669"/>
    <property type="project" value="UniProtKB-UniRule"/>
</dbReference>
<evidence type="ECO:0000256" key="1">
    <source>
        <dbReference type="ARBA" id="ARBA00022598"/>
    </source>
</evidence>
<protein>
    <submittedName>
        <fullName evidence="6">ATPase</fullName>
    </submittedName>
</protein>
<dbReference type="AlphaFoldDB" id="A0A366WJM6"/>
<evidence type="ECO:0000313" key="7">
    <source>
        <dbReference type="Proteomes" id="UP000252706"/>
    </source>
</evidence>
<gene>
    <name evidence="6" type="ORF">DS909_22020</name>
</gene>
<dbReference type="PANTHER" id="PTHR43585:SF2">
    <property type="entry name" value="ATP-GRASP ENZYME FSQD"/>
    <property type="match status" value="1"/>
</dbReference>
<organism evidence="6 7">
    <name type="scientific">Phaeobacter gallaeciensis</name>
    <dbReference type="NCBI Taxonomy" id="60890"/>
    <lineage>
        <taxon>Bacteria</taxon>
        <taxon>Pseudomonadati</taxon>
        <taxon>Pseudomonadota</taxon>
        <taxon>Alphaproteobacteria</taxon>
        <taxon>Rhodobacterales</taxon>
        <taxon>Roseobacteraceae</taxon>
        <taxon>Phaeobacter</taxon>
    </lineage>
</organism>
<keyword evidence="1" id="KW-0436">Ligase</keyword>
<proteinExistence type="predicted"/>
<accession>A0A366WJM6</accession>
<dbReference type="Gene3D" id="3.40.50.20">
    <property type="match status" value="1"/>
</dbReference>
<dbReference type="Proteomes" id="UP000252706">
    <property type="component" value="Unassembled WGS sequence"/>
</dbReference>
<dbReference type="Gene3D" id="3.30.1490.20">
    <property type="entry name" value="ATP-grasp fold, A domain"/>
    <property type="match status" value="1"/>
</dbReference>
<dbReference type="Gene3D" id="3.30.470.20">
    <property type="entry name" value="ATP-grasp fold, B domain"/>
    <property type="match status" value="1"/>
</dbReference>
<dbReference type="Pfam" id="PF13535">
    <property type="entry name" value="ATP-grasp_4"/>
    <property type="match status" value="1"/>
</dbReference>
<dbReference type="PANTHER" id="PTHR43585">
    <property type="entry name" value="FUMIPYRROLE BIOSYNTHESIS PROTEIN C"/>
    <property type="match status" value="1"/>
</dbReference>
<comment type="caution">
    <text evidence="6">The sequence shown here is derived from an EMBL/GenBank/DDBJ whole genome shotgun (WGS) entry which is preliminary data.</text>
</comment>
<keyword evidence="3 4" id="KW-0067">ATP-binding</keyword>
<dbReference type="EMBL" id="QOCE01000052">
    <property type="protein sequence ID" value="RBW50298.1"/>
    <property type="molecule type" value="Genomic_DNA"/>
</dbReference>
<dbReference type="RefSeq" id="WP_113825744.1">
    <property type="nucleotide sequence ID" value="NZ_QOCE01000052.1"/>
</dbReference>
<evidence type="ECO:0000256" key="4">
    <source>
        <dbReference type="PROSITE-ProRule" id="PRU00409"/>
    </source>
</evidence>
<evidence type="ECO:0000259" key="5">
    <source>
        <dbReference type="PROSITE" id="PS50975"/>
    </source>
</evidence>
<dbReference type="OrthoDB" id="9765608at2"/>
<dbReference type="SMART" id="SM01209">
    <property type="entry name" value="GARS_A"/>
    <property type="match status" value="1"/>
</dbReference>
<dbReference type="GO" id="GO:0016874">
    <property type="term" value="F:ligase activity"/>
    <property type="evidence" value="ECO:0007669"/>
    <property type="project" value="UniProtKB-KW"/>
</dbReference>
<name>A0A366WJM6_9RHOB</name>
<keyword evidence="2 4" id="KW-0547">Nucleotide-binding</keyword>
<dbReference type="SUPFAM" id="SSF56059">
    <property type="entry name" value="Glutathione synthetase ATP-binding domain-like"/>
    <property type="match status" value="1"/>
</dbReference>
<evidence type="ECO:0000313" key="6">
    <source>
        <dbReference type="EMBL" id="RBW50298.1"/>
    </source>
</evidence>
<dbReference type="InterPro" id="IPR052032">
    <property type="entry name" value="ATP-dep_AA_Ligase"/>
</dbReference>
<sequence length="378" mass="41605">MSTQKKIMVLGTNAGQADLIRHMKDRGWFVIGVSPIKGESGQAFCDVVEEINIVDLDALEEAARRHEVDLVYSISSDIAMTSVVALAERLGLPHFYDSEFVALLDNKAAFRAFLKEHDLSPVPFIEVTEPAGAAHWDHFPCMVKPTDAQGQRGVVRIDRVEDLDAAITQAVSLSRSKRAIVEGFLDGVEISCNVMVSDGEVRMKVLSERLVHGPHALGVPRGHLVPCKDVSEENQRAALDLVDGIIAAMGTRDGVLYCQMIVTPEGPRVVEIAPRLDGCHMWRLIRAAENVDLIGMAMDCLTGEGSPETLPNGGEGDRHGRDMELMFQQMAPGDPFDQARFPEPEGSLYHEYRYEDGDDIRPINGTLEVVGYYVRVTP</sequence>
<evidence type="ECO:0000256" key="2">
    <source>
        <dbReference type="ARBA" id="ARBA00022741"/>
    </source>
</evidence>
<dbReference type="PROSITE" id="PS50975">
    <property type="entry name" value="ATP_GRASP"/>
    <property type="match status" value="1"/>
</dbReference>
<feature type="domain" description="ATP-grasp" evidence="5">
    <location>
        <begin position="111"/>
        <end position="302"/>
    </location>
</feature>
<dbReference type="GO" id="GO:0046872">
    <property type="term" value="F:metal ion binding"/>
    <property type="evidence" value="ECO:0007669"/>
    <property type="project" value="InterPro"/>
</dbReference>
<dbReference type="InterPro" id="IPR011761">
    <property type="entry name" value="ATP-grasp"/>
</dbReference>
<reference evidence="6 7" key="1">
    <citation type="submission" date="2018-07" db="EMBL/GenBank/DDBJ databases">
        <title>Modular assembly of carbohydrate-degrading microbial communities in the ocean.</title>
        <authorList>
            <person name="Enke T.N."/>
            <person name="Datta M.S."/>
            <person name="Schwartzman J.A."/>
            <person name="Cermak N."/>
            <person name="Schmitz D.A."/>
            <person name="Barrere J."/>
            <person name="Cordero O.X."/>
        </authorList>
    </citation>
    <scope>NUCLEOTIDE SEQUENCE [LARGE SCALE GENOMIC DNA]</scope>
    <source>
        <strain evidence="6 7">C3M10</strain>
    </source>
</reference>
<dbReference type="InterPro" id="IPR013815">
    <property type="entry name" value="ATP_grasp_subdomain_1"/>
</dbReference>
<evidence type="ECO:0000256" key="3">
    <source>
        <dbReference type="ARBA" id="ARBA00022840"/>
    </source>
</evidence>